<accession>A0A4C1SSX3</accession>
<dbReference type="OrthoDB" id="7765211at2759"/>
<dbReference type="EMBL" id="BGZK01000016">
    <property type="protein sequence ID" value="GBP05055.1"/>
    <property type="molecule type" value="Genomic_DNA"/>
</dbReference>
<organism evidence="1 2">
    <name type="scientific">Eumeta variegata</name>
    <name type="common">Bagworm moth</name>
    <name type="synonym">Eumeta japonica</name>
    <dbReference type="NCBI Taxonomy" id="151549"/>
    <lineage>
        <taxon>Eukaryota</taxon>
        <taxon>Metazoa</taxon>
        <taxon>Ecdysozoa</taxon>
        <taxon>Arthropoda</taxon>
        <taxon>Hexapoda</taxon>
        <taxon>Insecta</taxon>
        <taxon>Pterygota</taxon>
        <taxon>Neoptera</taxon>
        <taxon>Endopterygota</taxon>
        <taxon>Lepidoptera</taxon>
        <taxon>Glossata</taxon>
        <taxon>Ditrysia</taxon>
        <taxon>Tineoidea</taxon>
        <taxon>Psychidae</taxon>
        <taxon>Oiketicinae</taxon>
        <taxon>Eumeta</taxon>
    </lineage>
</organism>
<dbReference type="PANTHER" id="PTHR45913">
    <property type="entry name" value="EPM2A-INTERACTING PROTEIN 1"/>
    <property type="match status" value="1"/>
</dbReference>
<protein>
    <submittedName>
        <fullName evidence="1">General transcription factor II-I repeat domain-containing protein 2A</fullName>
    </submittedName>
</protein>
<dbReference type="STRING" id="151549.A0A4C1SSX3"/>
<gene>
    <name evidence="1" type="primary">GTF2IRD2</name>
    <name evidence="1" type="ORF">EVAR_3397_1</name>
</gene>
<keyword evidence="2" id="KW-1185">Reference proteome</keyword>
<sequence length="135" mass="15195">MYCSVSLADTDSENLLKGTTGEEDIFNEVQKVVTSFGLPWSKLVGVRTDGAASMVSIRKDFIGILNEKATKLNEPKDDLIVLHCLIHQQNLCSESIRLQNSMNVVVKTINLFDPEGLTIVNSRRFWMKYQPNMTT</sequence>
<evidence type="ECO:0000313" key="1">
    <source>
        <dbReference type="EMBL" id="GBP05055.1"/>
    </source>
</evidence>
<evidence type="ECO:0000313" key="2">
    <source>
        <dbReference type="Proteomes" id="UP000299102"/>
    </source>
</evidence>
<name>A0A4C1SSX3_EUMVA</name>
<proteinExistence type="predicted"/>
<dbReference type="AlphaFoldDB" id="A0A4C1SSX3"/>
<dbReference type="Proteomes" id="UP000299102">
    <property type="component" value="Unassembled WGS sequence"/>
</dbReference>
<reference evidence="1 2" key="1">
    <citation type="journal article" date="2019" name="Commun. Biol.">
        <title>The bagworm genome reveals a unique fibroin gene that provides high tensile strength.</title>
        <authorList>
            <person name="Kono N."/>
            <person name="Nakamura H."/>
            <person name="Ohtoshi R."/>
            <person name="Tomita M."/>
            <person name="Numata K."/>
            <person name="Arakawa K."/>
        </authorList>
    </citation>
    <scope>NUCLEOTIDE SEQUENCE [LARGE SCALE GENOMIC DNA]</scope>
</reference>
<comment type="caution">
    <text evidence="1">The sequence shown here is derived from an EMBL/GenBank/DDBJ whole genome shotgun (WGS) entry which is preliminary data.</text>
</comment>
<dbReference type="PANTHER" id="PTHR45913:SF5">
    <property type="entry name" value="GENERAL TRANSCRIPTION FACTOR II-I REPEAT DOMAIN-CONTAINING PROTEIN 2A-LIKE PROTEIN"/>
    <property type="match status" value="1"/>
</dbReference>